<evidence type="ECO:0000313" key="2">
    <source>
        <dbReference type="Proteomes" id="UP000007151"/>
    </source>
</evidence>
<name>A0A212F5Q7_DANPL</name>
<dbReference type="KEGG" id="dpl:KGM_204612"/>
<organism evidence="1 2">
    <name type="scientific">Danaus plexippus plexippus</name>
    <dbReference type="NCBI Taxonomy" id="278856"/>
    <lineage>
        <taxon>Eukaryota</taxon>
        <taxon>Metazoa</taxon>
        <taxon>Ecdysozoa</taxon>
        <taxon>Arthropoda</taxon>
        <taxon>Hexapoda</taxon>
        <taxon>Insecta</taxon>
        <taxon>Pterygota</taxon>
        <taxon>Neoptera</taxon>
        <taxon>Endopterygota</taxon>
        <taxon>Lepidoptera</taxon>
        <taxon>Glossata</taxon>
        <taxon>Ditrysia</taxon>
        <taxon>Papilionoidea</taxon>
        <taxon>Nymphalidae</taxon>
        <taxon>Danainae</taxon>
        <taxon>Danaini</taxon>
        <taxon>Danaina</taxon>
        <taxon>Danaus</taxon>
        <taxon>Danaus</taxon>
    </lineage>
</organism>
<protein>
    <submittedName>
        <fullName evidence="1">Uncharacterized protein</fullName>
    </submittedName>
</protein>
<gene>
    <name evidence="1" type="ORF">KGM_204612</name>
</gene>
<proteinExistence type="predicted"/>
<keyword evidence="2" id="KW-1185">Reference proteome</keyword>
<reference evidence="1 2" key="1">
    <citation type="journal article" date="2011" name="Cell">
        <title>The monarch butterfly genome yields insights into long-distance migration.</title>
        <authorList>
            <person name="Zhan S."/>
            <person name="Merlin C."/>
            <person name="Boore J.L."/>
            <person name="Reppert S.M."/>
        </authorList>
    </citation>
    <scope>NUCLEOTIDE SEQUENCE [LARGE SCALE GENOMIC DNA]</scope>
    <source>
        <strain evidence="1">F-2</strain>
    </source>
</reference>
<comment type="caution">
    <text evidence="1">The sequence shown here is derived from an EMBL/GenBank/DDBJ whole genome shotgun (WGS) entry which is preliminary data.</text>
</comment>
<evidence type="ECO:0000313" key="1">
    <source>
        <dbReference type="EMBL" id="OWR49067.1"/>
    </source>
</evidence>
<dbReference type="InParanoid" id="A0A212F5Q7"/>
<dbReference type="EMBL" id="AGBW02010150">
    <property type="protein sequence ID" value="OWR49067.1"/>
    <property type="molecule type" value="Genomic_DNA"/>
</dbReference>
<dbReference type="Proteomes" id="UP000007151">
    <property type="component" value="Unassembled WGS sequence"/>
</dbReference>
<sequence length="106" mass="11722">MMYGNGNQLTQPTGNADTLEKYNPAVTTEIGKCCQPRRHAPTNLINRLYGFIDSRYSDGTARGRIRELASSAVGRATECGNTTHTGYNLTIRIMTDIMQNIVIVIQ</sequence>
<dbReference type="AlphaFoldDB" id="A0A212F5Q7"/>
<accession>A0A212F5Q7</accession>